<feature type="region of interest" description="Disordered" evidence="1">
    <location>
        <begin position="32"/>
        <end position="90"/>
    </location>
</feature>
<gene>
    <name evidence="2" type="ORF">V1477_013186</name>
</gene>
<dbReference type="Proteomes" id="UP001607303">
    <property type="component" value="Unassembled WGS sequence"/>
</dbReference>
<evidence type="ECO:0000313" key="3">
    <source>
        <dbReference type="Proteomes" id="UP001607303"/>
    </source>
</evidence>
<accession>A0ABD2BV74</accession>
<feature type="compositionally biased region" description="Basic and acidic residues" evidence="1">
    <location>
        <begin position="32"/>
        <end position="41"/>
    </location>
</feature>
<dbReference type="AlphaFoldDB" id="A0ABD2BV74"/>
<protein>
    <submittedName>
        <fullName evidence="2">Uncharacterized protein</fullName>
    </submittedName>
</protein>
<feature type="compositionally biased region" description="Acidic residues" evidence="1">
    <location>
        <begin position="63"/>
        <end position="72"/>
    </location>
</feature>
<comment type="caution">
    <text evidence="2">The sequence shown here is derived from an EMBL/GenBank/DDBJ whole genome shotgun (WGS) entry which is preliminary data.</text>
</comment>
<dbReference type="EMBL" id="JAYRBN010000066">
    <property type="protein sequence ID" value="KAL2736677.1"/>
    <property type="molecule type" value="Genomic_DNA"/>
</dbReference>
<name>A0ABD2BV74_VESMC</name>
<keyword evidence="3" id="KW-1185">Reference proteome</keyword>
<sequence length="90" mass="10635">MESNGMEWNGMEWNGMEEGRTGCVRKNEGCNREIEPSRENNDFSFVTAFVKPRRDERRGEERKEEEEEEEEEKPVSPPKALPLDERVVKF</sequence>
<reference evidence="2 3" key="1">
    <citation type="journal article" date="2024" name="Ann. Entomol. Soc. Am.">
        <title>Genomic analyses of the southern and eastern yellowjacket wasps (Hymenoptera: Vespidae) reveal evolutionary signatures of social life.</title>
        <authorList>
            <person name="Catto M.A."/>
            <person name="Caine P.B."/>
            <person name="Orr S.E."/>
            <person name="Hunt B.G."/>
            <person name="Goodisman M.A.D."/>
        </authorList>
    </citation>
    <scope>NUCLEOTIDE SEQUENCE [LARGE SCALE GENOMIC DNA]</scope>
    <source>
        <strain evidence="2">232</strain>
        <tissue evidence="2">Head and thorax</tissue>
    </source>
</reference>
<organism evidence="2 3">
    <name type="scientific">Vespula maculifrons</name>
    <name type="common">Eastern yellow jacket</name>
    <name type="synonym">Wasp</name>
    <dbReference type="NCBI Taxonomy" id="7453"/>
    <lineage>
        <taxon>Eukaryota</taxon>
        <taxon>Metazoa</taxon>
        <taxon>Ecdysozoa</taxon>
        <taxon>Arthropoda</taxon>
        <taxon>Hexapoda</taxon>
        <taxon>Insecta</taxon>
        <taxon>Pterygota</taxon>
        <taxon>Neoptera</taxon>
        <taxon>Endopterygota</taxon>
        <taxon>Hymenoptera</taxon>
        <taxon>Apocrita</taxon>
        <taxon>Aculeata</taxon>
        <taxon>Vespoidea</taxon>
        <taxon>Vespidae</taxon>
        <taxon>Vespinae</taxon>
        <taxon>Vespula</taxon>
    </lineage>
</organism>
<evidence type="ECO:0000256" key="1">
    <source>
        <dbReference type="SAM" id="MobiDB-lite"/>
    </source>
</evidence>
<evidence type="ECO:0000313" key="2">
    <source>
        <dbReference type="EMBL" id="KAL2736677.1"/>
    </source>
</evidence>
<feature type="compositionally biased region" description="Basic and acidic residues" evidence="1">
    <location>
        <begin position="52"/>
        <end position="62"/>
    </location>
</feature>
<proteinExistence type="predicted"/>